<name>A0AAD7EQY5_9AGAR</name>
<gene>
    <name evidence="1" type="ORF">DFH08DRAFT_808595</name>
</gene>
<reference evidence="1" key="1">
    <citation type="submission" date="2023-03" db="EMBL/GenBank/DDBJ databases">
        <title>Massive genome expansion in bonnet fungi (Mycena s.s.) driven by repeated elements and novel gene families across ecological guilds.</title>
        <authorList>
            <consortium name="Lawrence Berkeley National Laboratory"/>
            <person name="Harder C.B."/>
            <person name="Miyauchi S."/>
            <person name="Viragh M."/>
            <person name="Kuo A."/>
            <person name="Thoen E."/>
            <person name="Andreopoulos B."/>
            <person name="Lu D."/>
            <person name="Skrede I."/>
            <person name="Drula E."/>
            <person name="Henrissat B."/>
            <person name="Morin E."/>
            <person name="Kohler A."/>
            <person name="Barry K."/>
            <person name="LaButti K."/>
            <person name="Morin E."/>
            <person name="Salamov A."/>
            <person name="Lipzen A."/>
            <person name="Mereny Z."/>
            <person name="Hegedus B."/>
            <person name="Baldrian P."/>
            <person name="Stursova M."/>
            <person name="Weitz H."/>
            <person name="Taylor A."/>
            <person name="Grigoriev I.V."/>
            <person name="Nagy L.G."/>
            <person name="Martin F."/>
            <person name="Kauserud H."/>
        </authorList>
    </citation>
    <scope>NUCLEOTIDE SEQUENCE</scope>
    <source>
        <strain evidence="1">CBHHK002</strain>
    </source>
</reference>
<organism evidence="1 2">
    <name type="scientific">Mycena albidolilacea</name>
    <dbReference type="NCBI Taxonomy" id="1033008"/>
    <lineage>
        <taxon>Eukaryota</taxon>
        <taxon>Fungi</taxon>
        <taxon>Dikarya</taxon>
        <taxon>Basidiomycota</taxon>
        <taxon>Agaricomycotina</taxon>
        <taxon>Agaricomycetes</taxon>
        <taxon>Agaricomycetidae</taxon>
        <taxon>Agaricales</taxon>
        <taxon>Marasmiineae</taxon>
        <taxon>Mycenaceae</taxon>
        <taxon>Mycena</taxon>
    </lineage>
</organism>
<dbReference type="EMBL" id="JARIHO010000018">
    <property type="protein sequence ID" value="KAJ7347820.1"/>
    <property type="molecule type" value="Genomic_DNA"/>
</dbReference>
<proteinExistence type="predicted"/>
<dbReference type="AlphaFoldDB" id="A0AAD7EQY5"/>
<keyword evidence="2" id="KW-1185">Reference proteome</keyword>
<comment type="caution">
    <text evidence="1">The sequence shown here is derived from an EMBL/GenBank/DDBJ whole genome shotgun (WGS) entry which is preliminary data.</text>
</comment>
<dbReference type="Proteomes" id="UP001218218">
    <property type="component" value="Unassembled WGS sequence"/>
</dbReference>
<evidence type="ECO:0000313" key="1">
    <source>
        <dbReference type="EMBL" id="KAJ7347820.1"/>
    </source>
</evidence>
<protein>
    <submittedName>
        <fullName evidence="1">Uncharacterized protein</fullName>
    </submittedName>
</protein>
<evidence type="ECO:0000313" key="2">
    <source>
        <dbReference type="Proteomes" id="UP001218218"/>
    </source>
</evidence>
<sequence>MSLEILRKGLAVFKKHIKKRKDVLLEHLKQSEKISEEDADWLDNQANHVDEEALIHNLETASDYERGISRLDSKQKELFQSLREPGGEGNPSNKRKRFRVQDNILKAKIG</sequence>
<accession>A0AAD7EQY5</accession>